<proteinExistence type="predicted"/>
<evidence type="ECO:0000313" key="2">
    <source>
        <dbReference type="Proteomes" id="UP001334005"/>
    </source>
</evidence>
<reference evidence="1 2" key="1">
    <citation type="submission" date="2024-03" db="EMBL/GenBank/DDBJ databases">
        <title>Two novel Raoultella species associated with bleeding cankers of broadleaf hosts, Raoultella scottia sp. nov. and Raoultella lignicola sp. nov.</title>
        <authorList>
            <person name="Brady C.L."/>
        </authorList>
    </citation>
    <scope>NUCLEOTIDE SEQUENCE [LARGE SCALE GENOMIC DNA]</scope>
    <source>
        <strain evidence="1 2">BAC 10a-01-01</strain>
    </source>
</reference>
<dbReference type="Proteomes" id="UP001334005">
    <property type="component" value="Unassembled WGS sequence"/>
</dbReference>
<gene>
    <name evidence="1" type="ORF">QFI66_001780</name>
</gene>
<dbReference type="RefSeq" id="WP_331833572.1">
    <property type="nucleotide sequence ID" value="NZ_JARXNH020000042.1"/>
</dbReference>
<keyword evidence="2" id="KW-1185">Reference proteome</keyword>
<dbReference type="EMBL" id="JARXNH020000042">
    <property type="protein sequence ID" value="MEK0246870.1"/>
    <property type="molecule type" value="Genomic_DNA"/>
</dbReference>
<comment type="caution">
    <text evidence="1">The sequence shown here is derived from an EMBL/GenBank/DDBJ whole genome shotgun (WGS) entry which is preliminary data.</text>
</comment>
<evidence type="ECO:0000313" key="1">
    <source>
        <dbReference type="EMBL" id="MEK0246870.1"/>
    </source>
</evidence>
<name>A0ABU8Z0V3_9ENTR</name>
<sequence length="203" mass="23225">MTINCVKRYAADLNVKNDITNFDKLSFSLDGISAVSWELPGCTRREYGEKLLKDMYTYVTDDSAENIHVMVQLVPEQPNTAIVKYKKTWGLIENSGVNTNYIYDKSSFIDNGVKGLILTGTGYIIKHVDNELQKLINSEERLFFSNIKPNVNIEDNPQFDRLTHWINNILHNDGVIFFLLGHFDERDTEVVALGSKYALKKII</sequence>
<protein>
    <submittedName>
        <fullName evidence="1">Uncharacterized protein</fullName>
    </submittedName>
</protein>
<organism evidence="1 2">
    <name type="scientific">Raoultella scottii</name>
    <dbReference type="NCBI Taxonomy" id="3040937"/>
    <lineage>
        <taxon>Bacteria</taxon>
        <taxon>Pseudomonadati</taxon>
        <taxon>Pseudomonadota</taxon>
        <taxon>Gammaproteobacteria</taxon>
        <taxon>Enterobacterales</taxon>
        <taxon>Enterobacteriaceae</taxon>
        <taxon>Klebsiella/Raoultella group</taxon>
        <taxon>Raoultella</taxon>
    </lineage>
</organism>
<accession>A0ABU8Z0V3</accession>